<keyword evidence="2" id="KW-1185">Reference proteome</keyword>
<evidence type="ECO:0000313" key="1">
    <source>
        <dbReference type="EMBL" id="KAJ5477157.1"/>
    </source>
</evidence>
<dbReference type="GeneID" id="81627151"/>
<gene>
    <name evidence="1" type="ORF">N7539_007301</name>
</gene>
<dbReference type="EMBL" id="JAPWDQ010000010">
    <property type="protein sequence ID" value="KAJ5477157.1"/>
    <property type="molecule type" value="Genomic_DNA"/>
</dbReference>
<dbReference type="Proteomes" id="UP001148312">
    <property type="component" value="Unassembled WGS sequence"/>
</dbReference>
<proteinExistence type="predicted"/>
<reference evidence="1" key="1">
    <citation type="submission" date="2022-12" db="EMBL/GenBank/DDBJ databases">
        <authorList>
            <person name="Petersen C."/>
        </authorList>
    </citation>
    <scope>NUCLEOTIDE SEQUENCE</scope>
    <source>
        <strain evidence="1">IBT 30728</strain>
    </source>
</reference>
<evidence type="ECO:0000313" key="2">
    <source>
        <dbReference type="Proteomes" id="UP001148312"/>
    </source>
</evidence>
<reference evidence="1" key="2">
    <citation type="journal article" date="2023" name="IMA Fungus">
        <title>Comparative genomic study of the Penicillium genus elucidates a diverse pangenome and 15 lateral gene transfer events.</title>
        <authorList>
            <person name="Petersen C."/>
            <person name="Sorensen T."/>
            <person name="Nielsen M.R."/>
            <person name="Sondergaard T.E."/>
            <person name="Sorensen J.L."/>
            <person name="Fitzpatrick D.A."/>
            <person name="Frisvad J.C."/>
            <person name="Nielsen K.L."/>
        </authorList>
    </citation>
    <scope>NUCLEOTIDE SEQUENCE</scope>
    <source>
        <strain evidence="1">IBT 30728</strain>
    </source>
</reference>
<protein>
    <submittedName>
        <fullName evidence="1">Uncharacterized protein</fullName>
    </submittedName>
</protein>
<dbReference type="AlphaFoldDB" id="A0A9X0BP13"/>
<comment type="caution">
    <text evidence="1">The sequence shown here is derived from an EMBL/GenBank/DDBJ whole genome shotgun (WGS) entry which is preliminary data.</text>
</comment>
<name>A0A9X0BP13_9EURO</name>
<dbReference type="RefSeq" id="XP_056787701.1">
    <property type="nucleotide sequence ID" value="XM_056936902.1"/>
</dbReference>
<sequence>MAAWAPGGNLCRAKINGVCSSLVVPKKLMPAMSLHQQGIENVDDAQPNEPTMIRRKGTTLTTVDEA</sequence>
<organism evidence="1 2">
    <name type="scientific">Penicillium diatomitis</name>
    <dbReference type="NCBI Taxonomy" id="2819901"/>
    <lineage>
        <taxon>Eukaryota</taxon>
        <taxon>Fungi</taxon>
        <taxon>Dikarya</taxon>
        <taxon>Ascomycota</taxon>
        <taxon>Pezizomycotina</taxon>
        <taxon>Eurotiomycetes</taxon>
        <taxon>Eurotiomycetidae</taxon>
        <taxon>Eurotiales</taxon>
        <taxon>Aspergillaceae</taxon>
        <taxon>Penicillium</taxon>
    </lineage>
</organism>
<accession>A0A9X0BP13</accession>